<protein>
    <submittedName>
        <fullName evidence="1">Uncharacterized protein</fullName>
    </submittedName>
</protein>
<dbReference type="RefSeq" id="WP_220145236.1">
    <property type="nucleotide sequence ID" value="NZ_JAHXZI010000009.1"/>
</dbReference>
<dbReference type="Proteomes" id="UP001519863">
    <property type="component" value="Unassembled WGS sequence"/>
</dbReference>
<dbReference type="EMBL" id="JAHXZI010000009">
    <property type="protein sequence ID" value="MBW6435818.1"/>
    <property type="molecule type" value="Genomic_DNA"/>
</dbReference>
<proteinExistence type="predicted"/>
<name>A0ABS7B694_9ACTN</name>
<keyword evidence="2" id="KW-1185">Reference proteome</keyword>
<evidence type="ECO:0000313" key="2">
    <source>
        <dbReference type="Proteomes" id="UP001519863"/>
    </source>
</evidence>
<comment type="caution">
    <text evidence="1">The sequence shown here is derived from an EMBL/GenBank/DDBJ whole genome shotgun (WGS) entry which is preliminary data.</text>
</comment>
<reference evidence="1 2" key="1">
    <citation type="journal article" date="2013" name="Antonie Van Leeuwenhoek">
        <title>Actinoplanes hulinensis sp. nov., a novel actinomycete isolated from soybean root (Glycine max (L.) Merr).</title>
        <authorList>
            <person name="Shen Y."/>
            <person name="Liu C."/>
            <person name="Wang X."/>
            <person name="Zhao J."/>
            <person name="Jia F."/>
            <person name="Zhang Y."/>
            <person name="Wang L."/>
            <person name="Yang D."/>
            <person name="Xiang W."/>
        </authorList>
    </citation>
    <scope>NUCLEOTIDE SEQUENCE [LARGE SCALE GENOMIC DNA]</scope>
    <source>
        <strain evidence="1 2">NEAU-M9</strain>
    </source>
</reference>
<organism evidence="1 2">
    <name type="scientific">Actinoplanes hulinensis</name>
    <dbReference type="NCBI Taxonomy" id="1144547"/>
    <lineage>
        <taxon>Bacteria</taxon>
        <taxon>Bacillati</taxon>
        <taxon>Actinomycetota</taxon>
        <taxon>Actinomycetes</taxon>
        <taxon>Micromonosporales</taxon>
        <taxon>Micromonosporaceae</taxon>
        <taxon>Actinoplanes</taxon>
    </lineage>
</organism>
<sequence>MRLATTAEFRLPGRADGPIRAGSCLISGAGVFYAVVWWDGGARYALVSIADRVVQSVLLDELGEPFDVAYDAPAPVLLDDGALGVIVDAGTLRVYETDLRLRHEIAIVGDDVLNRFARHGQRPRVTAHASRGAFAAEHVVVLDEPITVGNPRYLAFLRIGETNAAWTRIRTLGPDGFPVDRFGDDELNESPDVSVNGCIVGDAVGYGDSLLVCVEGSDASSVRKYGADFFAITRVTTDGTVTEPLYQQSGWKRRPGKHGINGKVTSSGRYVLLTPVFAAGEWKGRQRLFDLETGEVIEPVLPHGAAKMRIVDHHEAAFWLSDGAQRILCAEAEEPHG</sequence>
<gene>
    <name evidence="1" type="ORF">KZ829_18920</name>
</gene>
<evidence type="ECO:0000313" key="1">
    <source>
        <dbReference type="EMBL" id="MBW6435818.1"/>
    </source>
</evidence>
<accession>A0ABS7B694</accession>